<sequence length="151" mass="18002">MAKKFICDGMLGRLCRLMRICGIDTEYSNQGIKILLEARREGRIILTKNRRLLNQESTFFIEPDEPLSQIKEVIDKFNLHKEISPFSRCLLCNEKLKPVNKESIKEKVPYFTYKNFDEFAQCERCQRVYWKGTHYQRMMKELKTILDKKIG</sequence>
<dbReference type="InterPro" id="IPR002782">
    <property type="entry name" value="Mut7-C_RNAse_dom"/>
</dbReference>
<dbReference type="PANTHER" id="PTHR39081:SF1">
    <property type="entry name" value="MUT7-C RNASE DOMAIN-CONTAINING PROTEIN"/>
    <property type="match status" value="1"/>
</dbReference>
<reference evidence="3" key="1">
    <citation type="submission" date="2017-01" db="EMBL/GenBank/DDBJ databases">
        <title>Novel pathways for hydrocarbon cycling and metabolic interdependencies in hydrothermal sediment communities.</title>
        <authorList>
            <person name="Dombrowski N."/>
            <person name="Seitz K."/>
            <person name="Teske A."/>
            <person name="Baker B."/>
        </authorList>
    </citation>
    <scope>NUCLEOTIDE SEQUENCE [LARGE SCALE GENOMIC DNA]</scope>
</reference>
<evidence type="ECO:0000313" key="3">
    <source>
        <dbReference type="Proteomes" id="UP000191663"/>
    </source>
</evidence>
<accession>A0A1V4QEJ0</accession>
<dbReference type="PANTHER" id="PTHR39081">
    <property type="entry name" value="MUT7-C DOMAIN-CONTAINING PROTEIN"/>
    <property type="match status" value="1"/>
</dbReference>
<evidence type="ECO:0000259" key="1">
    <source>
        <dbReference type="Pfam" id="PF01927"/>
    </source>
</evidence>
<protein>
    <recommendedName>
        <fullName evidence="1">Mut7-C RNAse domain-containing protein</fullName>
    </recommendedName>
</protein>
<comment type="caution">
    <text evidence="2">The sequence shown here is derived from an EMBL/GenBank/DDBJ whole genome shotgun (WGS) entry which is preliminary data.</text>
</comment>
<organism evidence="2 3">
    <name type="scientific">candidate division WOR-3 bacterium 4484_100</name>
    <dbReference type="NCBI Taxonomy" id="1936077"/>
    <lineage>
        <taxon>Bacteria</taxon>
        <taxon>Bacteria division WOR-3</taxon>
    </lineage>
</organism>
<evidence type="ECO:0000313" key="2">
    <source>
        <dbReference type="EMBL" id="OPX17748.1"/>
    </source>
</evidence>
<dbReference type="EMBL" id="MUKB01000083">
    <property type="protein sequence ID" value="OPX17748.1"/>
    <property type="molecule type" value="Genomic_DNA"/>
</dbReference>
<name>A0A1V4QEJ0_UNCW3</name>
<proteinExistence type="predicted"/>
<dbReference type="AlphaFoldDB" id="A0A1V4QEJ0"/>
<feature type="domain" description="Mut7-C RNAse" evidence="1">
    <location>
        <begin position="3"/>
        <end position="140"/>
    </location>
</feature>
<gene>
    <name evidence="2" type="ORF">BXT86_04880</name>
</gene>
<dbReference type="Pfam" id="PF01927">
    <property type="entry name" value="Mut7-C"/>
    <property type="match status" value="1"/>
</dbReference>
<dbReference type="Proteomes" id="UP000191663">
    <property type="component" value="Unassembled WGS sequence"/>
</dbReference>